<organism evidence="1">
    <name type="scientific">marine metagenome</name>
    <dbReference type="NCBI Taxonomy" id="408172"/>
    <lineage>
        <taxon>unclassified sequences</taxon>
        <taxon>metagenomes</taxon>
        <taxon>ecological metagenomes</taxon>
    </lineage>
</organism>
<accession>A0A382WKP3</accession>
<dbReference type="EMBL" id="UINC01160160">
    <property type="protein sequence ID" value="SVD58651.1"/>
    <property type="molecule type" value="Genomic_DNA"/>
</dbReference>
<reference evidence="1" key="1">
    <citation type="submission" date="2018-05" db="EMBL/GenBank/DDBJ databases">
        <authorList>
            <person name="Lanie J.A."/>
            <person name="Ng W.-L."/>
            <person name="Kazmierczak K.M."/>
            <person name="Andrzejewski T.M."/>
            <person name="Davidsen T.M."/>
            <person name="Wayne K.J."/>
            <person name="Tettelin H."/>
            <person name="Glass J.I."/>
            <person name="Rusch D."/>
            <person name="Podicherti R."/>
            <person name="Tsui H.-C.T."/>
            <person name="Winkler M.E."/>
        </authorList>
    </citation>
    <scope>NUCLEOTIDE SEQUENCE</scope>
</reference>
<protein>
    <submittedName>
        <fullName evidence="1">Uncharacterized protein</fullName>
    </submittedName>
</protein>
<proteinExistence type="predicted"/>
<dbReference type="AlphaFoldDB" id="A0A382WKP3"/>
<name>A0A382WKP3_9ZZZZ</name>
<feature type="non-terminal residue" evidence="1">
    <location>
        <position position="1"/>
    </location>
</feature>
<gene>
    <name evidence="1" type="ORF">METZ01_LOCUS411505</name>
</gene>
<sequence length="54" mass="6356">SFYCLVDMFASFFLQKSPGNYENEIKITKFKSKRKMFIKRQLGLALYSVVTPKL</sequence>
<evidence type="ECO:0000313" key="1">
    <source>
        <dbReference type="EMBL" id="SVD58651.1"/>
    </source>
</evidence>